<sequence length="244" mass="26469">MARRTIAADPLGTSRLLIAGPGMGSTSLLRRCTGDATRHGLTAVTAGPATIFRSFADMQGHIYRAVGDAAPASLFLAFDRPSFVFTDDDHEQFNRWVDRNRPKIVLAQRSVPLELTRAAAIGRWRLTYLTPLLPDEATALLREYAVVNDRPGFAGWLDSPTGSQRVTELSRAVGGRLDVWDAIASSDKVETLRAGIDQLIEVALAVGRFENELAAHLLDPDGTDTLAKIDPLFATFRALRSAAA</sequence>
<dbReference type="AlphaFoldDB" id="A0A077MGB9"/>
<evidence type="ECO:0000313" key="2">
    <source>
        <dbReference type="Proteomes" id="UP000035720"/>
    </source>
</evidence>
<dbReference type="EMBL" id="CAJC01000194">
    <property type="protein sequence ID" value="CCI54643.1"/>
    <property type="molecule type" value="Genomic_DNA"/>
</dbReference>
<accession>A0A077MGB9</accession>
<reference evidence="1 2" key="1">
    <citation type="journal article" date="2013" name="ISME J.">
        <title>A metabolic model for members of the genus Tetrasphaera involved in enhanced biological phosphorus removal.</title>
        <authorList>
            <person name="Kristiansen R."/>
            <person name="Nguyen H.T.T."/>
            <person name="Saunders A.M."/>
            <person name="Nielsen J.L."/>
            <person name="Wimmer R."/>
            <person name="Le V.Q."/>
            <person name="McIlroy S.J."/>
            <person name="Petrovski S."/>
            <person name="Seviour R.J."/>
            <person name="Calteau A."/>
            <person name="Nielsen K.L."/>
            <person name="Nielsen P.H."/>
        </authorList>
    </citation>
    <scope>NUCLEOTIDE SEQUENCE [LARGE SCALE GENOMIC DNA]</scope>
    <source>
        <strain evidence="1 2">Ben 74</strain>
    </source>
</reference>
<dbReference type="STRING" id="1193518.BN13_80012"/>
<gene>
    <name evidence="1" type="ORF">BN13_80012</name>
</gene>
<name>A0A077MGB9_9MICO</name>
<comment type="caution">
    <text evidence="1">The sequence shown here is derived from an EMBL/GenBank/DDBJ whole genome shotgun (WGS) entry which is preliminary data.</text>
</comment>
<protein>
    <submittedName>
        <fullName evidence="1">Uncharacterized protein</fullName>
    </submittedName>
</protein>
<dbReference type="Proteomes" id="UP000035720">
    <property type="component" value="Unassembled WGS sequence"/>
</dbReference>
<proteinExistence type="predicted"/>
<keyword evidence="2" id="KW-1185">Reference proteome</keyword>
<evidence type="ECO:0000313" key="1">
    <source>
        <dbReference type="EMBL" id="CCI54643.1"/>
    </source>
</evidence>
<organism evidence="1 2">
    <name type="scientific">Nostocoides jenkinsii Ben 74</name>
    <dbReference type="NCBI Taxonomy" id="1193518"/>
    <lineage>
        <taxon>Bacteria</taxon>
        <taxon>Bacillati</taxon>
        <taxon>Actinomycetota</taxon>
        <taxon>Actinomycetes</taxon>
        <taxon>Micrococcales</taxon>
        <taxon>Intrasporangiaceae</taxon>
        <taxon>Nostocoides</taxon>
    </lineage>
</organism>